<comment type="subcellular location">
    <subcellularLocation>
        <location evidence="1 7">Cell membrane</location>
        <topology evidence="1 7">Multi-pass membrane protein</topology>
    </subcellularLocation>
</comment>
<evidence type="ECO:0000313" key="10">
    <source>
        <dbReference type="EMBL" id="QIN30451.1"/>
    </source>
</evidence>
<dbReference type="EMBL" id="PNFZ01000007">
    <property type="protein sequence ID" value="PMB97459.1"/>
    <property type="molecule type" value="Genomic_DNA"/>
</dbReference>
<keyword evidence="4 7" id="KW-0812">Transmembrane</keyword>
<dbReference type="PANTHER" id="PTHR30561">
    <property type="entry name" value="SMR FAMILY PROTON-DEPENDENT DRUG EFFLUX TRANSPORTER SUGE"/>
    <property type="match status" value="1"/>
</dbReference>
<evidence type="ECO:0000313" key="12">
    <source>
        <dbReference type="Proteomes" id="UP000501518"/>
    </source>
</evidence>
<comment type="similarity">
    <text evidence="7">Belongs to the drug/metabolite transporter (DMT) superfamily. Small multidrug resistance (SMR) (TC 2.A.7.1) family.</text>
</comment>
<dbReference type="Proteomes" id="UP000235703">
    <property type="component" value="Unassembled WGS sequence"/>
</dbReference>
<dbReference type="Gene3D" id="1.10.3730.20">
    <property type="match status" value="1"/>
</dbReference>
<dbReference type="EMBL" id="CP035810">
    <property type="protein sequence ID" value="QIN30451.1"/>
    <property type="molecule type" value="Genomic_DNA"/>
</dbReference>
<evidence type="ECO:0000256" key="2">
    <source>
        <dbReference type="ARBA" id="ARBA00022448"/>
    </source>
</evidence>
<evidence type="ECO:0000313" key="11">
    <source>
        <dbReference type="Proteomes" id="UP000235703"/>
    </source>
</evidence>
<evidence type="ECO:0000256" key="4">
    <source>
        <dbReference type="ARBA" id="ARBA00022692"/>
    </source>
</evidence>
<feature type="transmembrane region" description="Helical" evidence="8">
    <location>
        <begin position="55"/>
        <end position="75"/>
    </location>
</feature>
<reference evidence="9 11" key="1">
    <citation type="submission" date="2017-09" db="EMBL/GenBank/DDBJ databases">
        <title>Bacterial strain isolated from the female urinary microbiota.</title>
        <authorList>
            <person name="Thomas-White K."/>
            <person name="Kumar N."/>
            <person name="Forster S."/>
            <person name="Putonti C."/>
            <person name="Lawley T."/>
            <person name="Wolfe A.J."/>
        </authorList>
    </citation>
    <scope>NUCLEOTIDE SEQUENCE [LARGE SCALE GENOMIC DNA]</scope>
    <source>
        <strain evidence="9 11">UMB0680</strain>
    </source>
</reference>
<accession>A0A2N6PFK1</accession>
<dbReference type="GeneID" id="86843700"/>
<evidence type="ECO:0000256" key="8">
    <source>
        <dbReference type="SAM" id="Phobius"/>
    </source>
</evidence>
<proteinExistence type="inferred from homology"/>
<organism evidence="9 11">
    <name type="scientific">Brevibacterium luteolum</name>
    <dbReference type="NCBI Taxonomy" id="199591"/>
    <lineage>
        <taxon>Bacteria</taxon>
        <taxon>Bacillati</taxon>
        <taxon>Actinomycetota</taxon>
        <taxon>Actinomycetes</taxon>
        <taxon>Micrococcales</taxon>
        <taxon>Brevibacteriaceae</taxon>
        <taxon>Brevibacterium</taxon>
    </lineage>
</organism>
<dbReference type="PANTHER" id="PTHR30561:SF0">
    <property type="entry name" value="GUANIDINIUM EXPORTER"/>
    <property type="match status" value="1"/>
</dbReference>
<evidence type="ECO:0000256" key="7">
    <source>
        <dbReference type="RuleBase" id="RU003942"/>
    </source>
</evidence>
<evidence type="ECO:0000256" key="5">
    <source>
        <dbReference type="ARBA" id="ARBA00022989"/>
    </source>
</evidence>
<dbReference type="Pfam" id="PF00893">
    <property type="entry name" value="Multi_Drug_Res"/>
    <property type="match status" value="1"/>
</dbReference>
<keyword evidence="5 8" id="KW-1133">Transmembrane helix</keyword>
<feature type="transmembrane region" description="Helical" evidence="8">
    <location>
        <begin position="31"/>
        <end position="49"/>
    </location>
</feature>
<reference evidence="10 12" key="2">
    <citation type="submission" date="2019-02" db="EMBL/GenBank/DDBJ databases">
        <title>Complete Genome Sequence and Methylome Analysis of Brevibacterium luteolum NEB1784.</title>
        <authorList>
            <person name="Fomenkov A."/>
            <person name="Roberts R.J."/>
        </authorList>
    </citation>
    <scope>NUCLEOTIDE SEQUENCE [LARGE SCALE GENOMIC DNA]</scope>
    <source>
        <strain evidence="10 12">NEB1784</strain>
    </source>
</reference>
<dbReference type="OrthoDB" id="21828at2"/>
<dbReference type="GO" id="GO:0022857">
    <property type="term" value="F:transmembrane transporter activity"/>
    <property type="evidence" value="ECO:0007669"/>
    <property type="project" value="InterPro"/>
</dbReference>
<evidence type="ECO:0000256" key="3">
    <source>
        <dbReference type="ARBA" id="ARBA00022475"/>
    </source>
</evidence>
<sequence>MYWTVLISSGTFEAMWAFALAARHLRIVPRLTLFIIGTIVSMGGLAWGLQEVPVGSGYAVWVAVGAITTLALGALRGTERLNLVRIACVAAIIAGVVGLQVLS</sequence>
<name>A0A2N6PFK1_9MICO</name>
<dbReference type="Proteomes" id="UP000501518">
    <property type="component" value="Chromosome"/>
</dbReference>
<evidence type="ECO:0000256" key="6">
    <source>
        <dbReference type="ARBA" id="ARBA00023136"/>
    </source>
</evidence>
<dbReference type="AlphaFoldDB" id="A0A2N6PFK1"/>
<dbReference type="InterPro" id="IPR000390">
    <property type="entry name" value="Small_drug/metabolite_transptr"/>
</dbReference>
<keyword evidence="3" id="KW-1003">Cell membrane</keyword>
<evidence type="ECO:0000256" key="1">
    <source>
        <dbReference type="ARBA" id="ARBA00004651"/>
    </source>
</evidence>
<keyword evidence="11" id="KW-1185">Reference proteome</keyword>
<dbReference type="GO" id="GO:0005886">
    <property type="term" value="C:plasma membrane"/>
    <property type="evidence" value="ECO:0007669"/>
    <property type="project" value="UniProtKB-SubCell"/>
</dbReference>
<protein>
    <submittedName>
        <fullName evidence="9">Ligand-binding protein SH3</fullName>
    </submittedName>
    <submittedName>
        <fullName evidence="10">QacE family quaternary ammonium compound efflux SMR transporter</fullName>
    </submittedName>
</protein>
<dbReference type="InterPro" id="IPR037185">
    <property type="entry name" value="EmrE-like"/>
</dbReference>
<evidence type="ECO:0000313" key="9">
    <source>
        <dbReference type="EMBL" id="PMB97459.1"/>
    </source>
</evidence>
<dbReference type="RefSeq" id="WP_102162808.1">
    <property type="nucleotide sequence ID" value="NZ_CP035810.1"/>
</dbReference>
<keyword evidence="6 8" id="KW-0472">Membrane</keyword>
<dbReference type="SUPFAM" id="SSF103481">
    <property type="entry name" value="Multidrug resistance efflux transporter EmrE"/>
    <property type="match status" value="1"/>
</dbReference>
<feature type="transmembrane region" description="Helical" evidence="8">
    <location>
        <begin position="82"/>
        <end position="102"/>
    </location>
</feature>
<keyword evidence="2" id="KW-0813">Transport</keyword>
<dbReference type="KEGG" id="blut:EW640_05205"/>
<gene>
    <name evidence="9" type="ORF">CJ198_11405</name>
    <name evidence="10" type="ORF">EW640_05205</name>
</gene>
<dbReference type="InterPro" id="IPR045324">
    <property type="entry name" value="Small_multidrug_res"/>
</dbReference>